<evidence type="ECO:0000256" key="1">
    <source>
        <dbReference type="SAM" id="MobiDB-lite"/>
    </source>
</evidence>
<proteinExistence type="predicted"/>
<feature type="compositionally biased region" description="Low complexity" evidence="1">
    <location>
        <begin position="455"/>
        <end position="471"/>
    </location>
</feature>
<feature type="compositionally biased region" description="Basic and acidic residues" evidence="1">
    <location>
        <begin position="1"/>
        <end position="12"/>
    </location>
</feature>
<feature type="region of interest" description="Disordered" evidence="1">
    <location>
        <begin position="452"/>
        <end position="474"/>
    </location>
</feature>
<keyword evidence="3" id="KW-1185">Reference proteome</keyword>
<dbReference type="SUPFAM" id="SSF48452">
    <property type="entry name" value="TPR-like"/>
    <property type="match status" value="2"/>
</dbReference>
<evidence type="ECO:0000313" key="3">
    <source>
        <dbReference type="Proteomes" id="UP001431429"/>
    </source>
</evidence>
<gene>
    <name evidence="2" type="ORF">NBG84_10470</name>
</gene>
<accession>A0ABT0UJ92</accession>
<protein>
    <submittedName>
        <fullName evidence="2">Tetratricopeptide repeat protein</fullName>
    </submittedName>
</protein>
<dbReference type="SUPFAM" id="SSF69322">
    <property type="entry name" value="Tricorn protease domain 2"/>
    <property type="match status" value="1"/>
</dbReference>
<dbReference type="InterPro" id="IPR015943">
    <property type="entry name" value="WD40/YVTN_repeat-like_dom_sf"/>
</dbReference>
<reference evidence="2" key="1">
    <citation type="submission" date="2022-06" db="EMBL/GenBank/DDBJ databases">
        <title>Genome public.</title>
        <authorList>
            <person name="Sun Q."/>
        </authorList>
    </citation>
    <scope>NUCLEOTIDE SEQUENCE</scope>
    <source>
        <strain evidence="2">CWNU-1</strain>
    </source>
</reference>
<organism evidence="2 3">
    <name type="scientific">Streptomyces albipurpureus</name>
    <dbReference type="NCBI Taxonomy" id="2897419"/>
    <lineage>
        <taxon>Bacteria</taxon>
        <taxon>Bacillati</taxon>
        <taxon>Actinomycetota</taxon>
        <taxon>Actinomycetes</taxon>
        <taxon>Kitasatosporales</taxon>
        <taxon>Streptomycetaceae</taxon>
        <taxon>Streptomyces</taxon>
    </lineage>
</organism>
<evidence type="ECO:0000313" key="2">
    <source>
        <dbReference type="EMBL" id="MCM2388714.1"/>
    </source>
</evidence>
<dbReference type="RefSeq" id="WP_250919049.1">
    <property type="nucleotide sequence ID" value="NZ_JAMQAW010000008.1"/>
</dbReference>
<dbReference type="Gene3D" id="1.25.40.10">
    <property type="entry name" value="Tetratricopeptide repeat domain"/>
    <property type="match status" value="2"/>
</dbReference>
<dbReference type="Proteomes" id="UP001431429">
    <property type="component" value="Unassembled WGS sequence"/>
</dbReference>
<sequence>MSEERRLPESVRRQAHPVSGEADRSAAALAAAEDSIARYRKLAAAEPSYRTALAAALLHTGQLLARSDRPAEALTRCEDAVARYRALAQEDPAVGPQLATALSGLAEALHRGGSLSRALLVSEEAEKIHQRLADTDLWAFTKAAPQRTALTHQRALLLAEAGRHKEALVVAEHTVRNLRQLRPQAPQSRTPQLAAALATLSAQLGHAGRTTEAVAAAEEAIDLYRPLIATRHDLLARYSTTLHELGALLAKADRRADARPYLTEALDHHRHLARSDPGQWLPAAARTVHELRSLTTSAGTAWGTPREIDLRARRLRRQRNWPELWEFILSVPVADAVRVVRQLPRHWRPTDARERSLVARLRVAEPRPLAHAARALGRTAVIRTDDHVLDARRLSFARARPLLALATVTKTGTEQLRLVHTDTGERTPLYEGPARHGSFVVLPSGDVLAIRTRTRPSGQPGRPSGSSGAGTVSPSGPWELIRYAAGRADRVGDGALLGGATAVATADGYVIGLRLRSGALLSERGSALREVDLAPFGLGRGDVVAADPTGTRLAFADGPRVVLTDTALTTAIAMSMAPPDHGNVEELVFVSTNELVTVGDRGSVFLWQAVDGQLLMVAEAKNPPRLRQLFSVPAWRTVGGWAPSRKRVYSFDTATLTARGLPRPSRRPPRAVAASPDGRYLAYATIDRFGRGGRGARVEVQDLLHPTAAVERPLATLAAAELEPSWGALGPLPTPDQCELLLLAQTAAGLRPAPEPTG</sequence>
<dbReference type="InterPro" id="IPR011990">
    <property type="entry name" value="TPR-like_helical_dom_sf"/>
</dbReference>
<comment type="caution">
    <text evidence="2">The sequence shown here is derived from an EMBL/GenBank/DDBJ whole genome shotgun (WGS) entry which is preliminary data.</text>
</comment>
<feature type="region of interest" description="Disordered" evidence="1">
    <location>
        <begin position="1"/>
        <end position="24"/>
    </location>
</feature>
<dbReference type="Gene3D" id="2.130.10.10">
    <property type="entry name" value="YVTN repeat-like/Quinoprotein amine dehydrogenase"/>
    <property type="match status" value="1"/>
</dbReference>
<dbReference type="EMBL" id="JAMQAW010000008">
    <property type="protein sequence ID" value="MCM2388714.1"/>
    <property type="molecule type" value="Genomic_DNA"/>
</dbReference>
<name>A0ABT0UJ92_9ACTN</name>